<dbReference type="AlphaFoldDB" id="A0A6M5YYY9"/>
<evidence type="ECO:0000313" key="2">
    <source>
        <dbReference type="EMBL" id="QJW99347.1"/>
    </source>
</evidence>
<feature type="transmembrane region" description="Helical" evidence="1">
    <location>
        <begin position="96"/>
        <end position="115"/>
    </location>
</feature>
<organism evidence="2 3">
    <name type="scientific">Frigoriglobus tundricola</name>
    <dbReference type="NCBI Taxonomy" id="2774151"/>
    <lineage>
        <taxon>Bacteria</taxon>
        <taxon>Pseudomonadati</taxon>
        <taxon>Planctomycetota</taxon>
        <taxon>Planctomycetia</taxon>
        <taxon>Gemmatales</taxon>
        <taxon>Gemmataceae</taxon>
        <taxon>Frigoriglobus</taxon>
    </lineage>
</organism>
<feature type="transmembrane region" description="Helical" evidence="1">
    <location>
        <begin position="241"/>
        <end position="260"/>
    </location>
</feature>
<feature type="transmembrane region" description="Helical" evidence="1">
    <location>
        <begin position="188"/>
        <end position="208"/>
    </location>
</feature>
<feature type="transmembrane region" description="Helical" evidence="1">
    <location>
        <begin position="378"/>
        <end position="398"/>
    </location>
</feature>
<sequence length="633" mass="67968">MSTAWCLSVAFCTPWVVGAPLAWLLWGRRRALRPADWLWAPFLGLAGVAVVLQNLTVYADLTLRQSTPWFVGSVALGWLVMLAAQTGRASLRALPVRVLGLALLVYLSQGIGVLVQGVEQYRGNLQSDQYQYVLTGQFLIDEPFQTEVNDIGPRPWVLQAYALKSDRLGQSVIHGFVAVVAGRDALDLFFPVELMGAALLCPATFLLCPQFGLPRRLWPAVAVAVGIAPGIEFLISSCFLSHVLCMPALVANLAGAARLARGGSTRPLVGTAAALALGFAVYTEFAPLFFGTTAAALTAGIVCGSLRPRRAALVAAALTIAVCMNPAALDAAVNVWLRGASTGPAMTLPFPLGVWASCLWVNYHAAAARVFGAKFTSVRALVLCCTVAAALGIVSAGVRGLRSSRRLRPAVAAACSLFVPPLVLTAMRPDSVYMQSKLVWTLGPFLVVFIACCIRELAFGVRSVRTRQVPVAGLWLVAAIFGFQIVTDQQDHLLHNRRRGELARVWNDAGLRDLCAELRARPSCDLVIALDTAEPNAWVEASALCYHGRRHRVRMASPQQIWLTPLQHLPLPQLIDVTAVPAGALVIRSGGLAIPDAAGEVVSRHGKYEVVRVTQPGTYWGERLLASRGARTE</sequence>
<dbReference type="Proteomes" id="UP000503447">
    <property type="component" value="Chromosome"/>
</dbReference>
<accession>A0A6M5YYY9</accession>
<name>A0A6M5YYY9_9BACT</name>
<feature type="transmembrane region" description="Helical" evidence="1">
    <location>
        <begin position="67"/>
        <end position="84"/>
    </location>
</feature>
<reference evidence="3" key="1">
    <citation type="submission" date="2020-05" db="EMBL/GenBank/DDBJ databases">
        <title>Frigoriglobus tundricola gen. nov., sp. nov., a psychrotolerant cellulolytic planctomycete of the family Gemmataceae with two divergent copies of 16S rRNA gene.</title>
        <authorList>
            <person name="Kulichevskaya I.S."/>
            <person name="Ivanova A.A."/>
            <person name="Naumoff D.G."/>
            <person name="Beletsky A.V."/>
            <person name="Rijpstra W.I.C."/>
            <person name="Sinninghe Damste J.S."/>
            <person name="Mardanov A.V."/>
            <person name="Ravin N.V."/>
            <person name="Dedysh S.N."/>
        </authorList>
    </citation>
    <scope>NUCLEOTIDE SEQUENCE [LARGE SCALE GENOMIC DNA]</scope>
    <source>
        <strain evidence="3">PL17</strain>
    </source>
</reference>
<dbReference type="KEGG" id="ftj:FTUN_6955"/>
<protein>
    <recommendedName>
        <fullName evidence="4">Glycosyltransferase RgtA/B/C/D-like domain-containing protein</fullName>
    </recommendedName>
</protein>
<evidence type="ECO:0000256" key="1">
    <source>
        <dbReference type="SAM" id="Phobius"/>
    </source>
</evidence>
<feature type="transmembrane region" description="Helical" evidence="1">
    <location>
        <begin position="469"/>
        <end position="487"/>
    </location>
</feature>
<evidence type="ECO:0008006" key="4">
    <source>
        <dbReference type="Google" id="ProtNLM"/>
    </source>
</evidence>
<feature type="transmembrane region" description="Helical" evidence="1">
    <location>
        <begin position="439"/>
        <end position="457"/>
    </location>
</feature>
<gene>
    <name evidence="2" type="ORF">FTUN_6955</name>
</gene>
<proteinExistence type="predicted"/>
<keyword evidence="1" id="KW-0472">Membrane</keyword>
<keyword evidence="1" id="KW-0812">Transmembrane</keyword>
<dbReference type="EMBL" id="CP053452">
    <property type="protein sequence ID" value="QJW99347.1"/>
    <property type="molecule type" value="Genomic_DNA"/>
</dbReference>
<feature type="transmembrane region" description="Helical" evidence="1">
    <location>
        <begin position="410"/>
        <end position="427"/>
    </location>
</feature>
<feature type="transmembrane region" description="Helical" evidence="1">
    <location>
        <begin position="267"/>
        <end position="282"/>
    </location>
</feature>
<feature type="transmembrane region" description="Helical" evidence="1">
    <location>
        <begin position="37"/>
        <end position="55"/>
    </location>
</feature>
<dbReference type="RefSeq" id="WP_171474330.1">
    <property type="nucleotide sequence ID" value="NZ_CP053452.2"/>
</dbReference>
<keyword evidence="3" id="KW-1185">Reference proteome</keyword>
<feature type="transmembrane region" description="Helical" evidence="1">
    <location>
        <begin position="6"/>
        <end position="25"/>
    </location>
</feature>
<evidence type="ECO:0000313" key="3">
    <source>
        <dbReference type="Proteomes" id="UP000503447"/>
    </source>
</evidence>
<keyword evidence="1" id="KW-1133">Transmembrane helix</keyword>
<feature type="transmembrane region" description="Helical" evidence="1">
    <location>
        <begin position="313"/>
        <end position="337"/>
    </location>
</feature>